<evidence type="ECO:0000256" key="1">
    <source>
        <dbReference type="ARBA" id="ARBA00022801"/>
    </source>
</evidence>
<dbReference type="EMBL" id="CP060010">
    <property type="protein sequence ID" value="QTN34985.1"/>
    <property type="molecule type" value="Genomic_DNA"/>
</dbReference>
<dbReference type="NCBIfam" id="TIGR00369">
    <property type="entry name" value="unchar_dom_1"/>
    <property type="match status" value="1"/>
</dbReference>
<sequence length="144" mass="15042">MSLDPIVDEKIRAAFYAQAFMKTIGAEIHGVELGRAEITAPLGEAFLQHNGVGHAGLTFALGDTAAGFAAATTMTLDGNVLTTEMKINLLAPAAGERLRAVGRVIKPGKRLIVTQADVYGESHGKAPIHVAILMGTMVAAHPKT</sequence>
<dbReference type="Gene3D" id="3.10.129.10">
    <property type="entry name" value="Hotdog Thioesterase"/>
    <property type="match status" value="1"/>
</dbReference>
<gene>
    <name evidence="3" type="ORF">HZ995_10825</name>
</gene>
<dbReference type="AlphaFoldDB" id="A0A975EMZ6"/>
<dbReference type="SUPFAM" id="SSF54637">
    <property type="entry name" value="Thioesterase/thiol ester dehydrase-isomerase"/>
    <property type="match status" value="1"/>
</dbReference>
<proteinExistence type="predicted"/>
<dbReference type="CDD" id="cd03443">
    <property type="entry name" value="PaaI_thioesterase"/>
    <property type="match status" value="1"/>
</dbReference>
<dbReference type="InterPro" id="IPR029069">
    <property type="entry name" value="HotDog_dom_sf"/>
</dbReference>
<dbReference type="GO" id="GO:0016289">
    <property type="term" value="F:acyl-CoA hydrolase activity"/>
    <property type="evidence" value="ECO:0007669"/>
    <property type="project" value="UniProtKB-ARBA"/>
</dbReference>
<feature type="domain" description="Thioesterase" evidence="2">
    <location>
        <begin position="50"/>
        <end position="124"/>
    </location>
</feature>
<evidence type="ECO:0000313" key="4">
    <source>
        <dbReference type="Proteomes" id="UP000665026"/>
    </source>
</evidence>
<dbReference type="InterPro" id="IPR003736">
    <property type="entry name" value="PAAI_dom"/>
</dbReference>
<protein>
    <submittedName>
        <fullName evidence="3">PaaI family thioesterase</fullName>
    </submittedName>
</protein>
<name>A0A975EMZ6_9RHOB</name>
<dbReference type="RefSeq" id="WP_209355670.1">
    <property type="nucleotide sequence ID" value="NZ_CP060010.1"/>
</dbReference>
<evidence type="ECO:0000259" key="2">
    <source>
        <dbReference type="Pfam" id="PF03061"/>
    </source>
</evidence>
<accession>A0A975EMZ6</accession>
<evidence type="ECO:0000313" key="3">
    <source>
        <dbReference type="EMBL" id="QTN34985.1"/>
    </source>
</evidence>
<organism evidence="3 4">
    <name type="scientific">Cognatishimia activa</name>
    <dbReference type="NCBI Taxonomy" id="1715691"/>
    <lineage>
        <taxon>Bacteria</taxon>
        <taxon>Pseudomonadati</taxon>
        <taxon>Pseudomonadota</taxon>
        <taxon>Alphaproteobacteria</taxon>
        <taxon>Rhodobacterales</taxon>
        <taxon>Paracoccaceae</taxon>
        <taxon>Cognatishimia</taxon>
    </lineage>
</organism>
<dbReference type="Proteomes" id="UP000665026">
    <property type="component" value="Chromosome"/>
</dbReference>
<dbReference type="Pfam" id="PF03061">
    <property type="entry name" value="4HBT"/>
    <property type="match status" value="1"/>
</dbReference>
<keyword evidence="1" id="KW-0378">Hydrolase</keyword>
<dbReference type="InterPro" id="IPR006683">
    <property type="entry name" value="Thioestr_dom"/>
</dbReference>
<reference evidence="3" key="1">
    <citation type="submission" date="2020-07" db="EMBL/GenBank/DDBJ databases">
        <title>Genome sequences of bacteria associated with the marine, planktonic diatom Thalassiosira profunda strain ECT2AJA-044.</title>
        <authorList>
            <person name="Gargas C.B."/>
            <person name="Roberts W.R."/>
            <person name="Alverson A.J."/>
        </authorList>
    </citation>
    <scope>NUCLEOTIDE SEQUENCE</scope>
    <source>
        <strain evidence="3">ECT2AJA-044</strain>
    </source>
</reference>
<dbReference type="KEGG" id="cact:HZ995_10825"/>